<dbReference type="AlphaFoldDB" id="A0A183TQP3"/>
<dbReference type="GO" id="GO:0005829">
    <property type="term" value="C:cytosol"/>
    <property type="evidence" value="ECO:0007669"/>
    <property type="project" value="TreeGrafter"/>
</dbReference>
<dbReference type="InterPro" id="IPR011008">
    <property type="entry name" value="Dimeric_a/b-barrel"/>
</dbReference>
<dbReference type="PANTHER" id="PTHR30521">
    <property type="entry name" value="DEFERROCHELATASE/PEROXIDASE"/>
    <property type="match status" value="1"/>
</dbReference>
<comment type="cofactor">
    <cofactor evidence="1">
        <name>heme b</name>
        <dbReference type="ChEBI" id="CHEBI:60344"/>
    </cofactor>
</comment>
<keyword evidence="5" id="KW-0408">Iron</keyword>
<name>A0A183TQP3_SCHSO</name>
<reference evidence="7" key="1">
    <citation type="submission" date="2016-06" db="UniProtKB">
        <authorList>
            <consortium name="WormBaseParasite"/>
        </authorList>
    </citation>
    <scope>IDENTIFICATION</scope>
</reference>
<dbReference type="GO" id="GO:0004601">
    <property type="term" value="F:peroxidase activity"/>
    <property type="evidence" value="ECO:0007669"/>
    <property type="project" value="UniProtKB-KW"/>
</dbReference>
<proteinExistence type="predicted"/>
<evidence type="ECO:0000256" key="4">
    <source>
        <dbReference type="ARBA" id="ARBA00023002"/>
    </source>
</evidence>
<dbReference type="Pfam" id="PF20628">
    <property type="entry name" value="Dyp_perox_C"/>
    <property type="match status" value="2"/>
</dbReference>
<dbReference type="GO" id="GO:0046872">
    <property type="term" value="F:metal ion binding"/>
    <property type="evidence" value="ECO:0007669"/>
    <property type="project" value="UniProtKB-KW"/>
</dbReference>
<evidence type="ECO:0000313" key="7">
    <source>
        <dbReference type="WBParaSite" id="SSLN_0001950501-mRNA-1"/>
    </source>
</evidence>
<accession>A0A183TQP3</accession>
<evidence type="ECO:0000256" key="1">
    <source>
        <dbReference type="ARBA" id="ARBA00001970"/>
    </source>
</evidence>
<keyword evidence="2" id="KW-0575">Peroxidase</keyword>
<keyword evidence="3" id="KW-0479">Metal-binding</keyword>
<dbReference type="GO" id="GO:0020037">
    <property type="term" value="F:heme binding"/>
    <property type="evidence" value="ECO:0007669"/>
    <property type="project" value="InterPro"/>
</dbReference>
<feature type="domain" description="Dyp-type peroxidase C-terminal" evidence="6">
    <location>
        <begin position="96"/>
        <end position="168"/>
    </location>
</feature>
<organism evidence="7">
    <name type="scientific">Schistocephalus solidus</name>
    <name type="common">Tapeworm</name>
    <dbReference type="NCBI Taxonomy" id="70667"/>
    <lineage>
        <taxon>Eukaryota</taxon>
        <taxon>Metazoa</taxon>
        <taxon>Spiralia</taxon>
        <taxon>Lophotrochozoa</taxon>
        <taxon>Platyhelminthes</taxon>
        <taxon>Cestoda</taxon>
        <taxon>Eucestoda</taxon>
        <taxon>Diphyllobothriidea</taxon>
        <taxon>Diphyllobothriidae</taxon>
        <taxon>Schistocephalus</taxon>
    </lineage>
</organism>
<evidence type="ECO:0000259" key="6">
    <source>
        <dbReference type="Pfam" id="PF20628"/>
    </source>
</evidence>
<evidence type="ECO:0000256" key="3">
    <source>
        <dbReference type="ARBA" id="ARBA00022723"/>
    </source>
</evidence>
<dbReference type="PANTHER" id="PTHR30521:SF0">
    <property type="entry name" value="DYP-TYPE PEROXIDASE FAMILY PROTEIN"/>
    <property type="match status" value="1"/>
</dbReference>
<protein>
    <submittedName>
        <fullName evidence="7">Dyp-type peroxidase</fullName>
    </submittedName>
</protein>
<keyword evidence="4" id="KW-0560">Oxidoreductase</keyword>
<evidence type="ECO:0000256" key="5">
    <source>
        <dbReference type="ARBA" id="ARBA00023004"/>
    </source>
</evidence>
<sequence>LIHATCAEYGKLFELSQAIQAEIPEKAIENTEEVYGFRYRNGRDLSGFIDGTENPADPDERREVAVSKATGGSYVVTQRWLHDFNTIKKQLGLSDAEANEKRMVRHSMPYGSVTGEAGLFFIGYSSTPRTLDWMLDRMTGSTPDKTHDSLFNFTKPLTGTFFYVPSQAELRAIFSKCSKY</sequence>
<evidence type="ECO:0000256" key="2">
    <source>
        <dbReference type="ARBA" id="ARBA00022559"/>
    </source>
</evidence>
<dbReference type="SUPFAM" id="SSF54909">
    <property type="entry name" value="Dimeric alpha+beta barrel"/>
    <property type="match status" value="1"/>
</dbReference>
<feature type="domain" description="Dyp-type peroxidase C-terminal" evidence="6">
    <location>
        <begin position="43"/>
        <end position="87"/>
    </location>
</feature>
<dbReference type="PROSITE" id="PS51404">
    <property type="entry name" value="DYP_PEROXIDASE"/>
    <property type="match status" value="1"/>
</dbReference>
<dbReference type="InterPro" id="IPR006314">
    <property type="entry name" value="Dyp_peroxidase"/>
</dbReference>
<dbReference type="WBParaSite" id="SSLN_0001950501-mRNA-1">
    <property type="protein sequence ID" value="SSLN_0001950501-mRNA-1"/>
    <property type="gene ID" value="SSLN_0001950501"/>
</dbReference>
<dbReference type="InterPro" id="IPR048328">
    <property type="entry name" value="Dyp_perox_C"/>
</dbReference>